<organism evidence="4">
    <name type="scientific">marine metagenome</name>
    <dbReference type="NCBI Taxonomy" id="408172"/>
    <lineage>
        <taxon>unclassified sequences</taxon>
        <taxon>metagenomes</taxon>
        <taxon>ecological metagenomes</taxon>
    </lineage>
</organism>
<proteinExistence type="predicted"/>
<dbReference type="InterPro" id="IPR027038">
    <property type="entry name" value="RanGap"/>
</dbReference>
<dbReference type="PANTHER" id="PTHR24113:SF12">
    <property type="entry name" value="RAN GTPASE-ACTIVATING PROTEIN 1"/>
    <property type="match status" value="1"/>
</dbReference>
<dbReference type="PANTHER" id="PTHR24113">
    <property type="entry name" value="RAN GTPASE-ACTIVATING PROTEIN 1"/>
    <property type="match status" value="1"/>
</dbReference>
<accession>A0A382DII2</accession>
<dbReference type="EMBL" id="UINC01039584">
    <property type="protein sequence ID" value="SVB38280.1"/>
    <property type="molecule type" value="Genomic_DNA"/>
</dbReference>
<reference evidence="4" key="1">
    <citation type="submission" date="2018-05" db="EMBL/GenBank/DDBJ databases">
        <authorList>
            <person name="Lanie J.A."/>
            <person name="Ng W.-L."/>
            <person name="Kazmierczak K.M."/>
            <person name="Andrzejewski T.M."/>
            <person name="Davidsen T.M."/>
            <person name="Wayne K.J."/>
            <person name="Tettelin H."/>
            <person name="Glass J.I."/>
            <person name="Rusch D."/>
            <person name="Podicherti R."/>
            <person name="Tsui H.-C.T."/>
            <person name="Winkler M.E."/>
        </authorList>
    </citation>
    <scope>NUCLEOTIDE SEQUENCE</scope>
</reference>
<dbReference type="Gene3D" id="3.80.10.10">
    <property type="entry name" value="Ribonuclease Inhibitor"/>
    <property type="match status" value="2"/>
</dbReference>
<keyword evidence="3" id="KW-0677">Repeat</keyword>
<dbReference type="GO" id="GO:0006913">
    <property type="term" value="P:nucleocytoplasmic transport"/>
    <property type="evidence" value="ECO:0007669"/>
    <property type="project" value="TreeGrafter"/>
</dbReference>
<keyword evidence="1" id="KW-0343">GTPase activation</keyword>
<dbReference type="GO" id="GO:0031267">
    <property type="term" value="F:small GTPase binding"/>
    <property type="evidence" value="ECO:0007669"/>
    <property type="project" value="TreeGrafter"/>
</dbReference>
<keyword evidence="2" id="KW-0433">Leucine-rich repeat</keyword>
<dbReference type="GO" id="GO:0005096">
    <property type="term" value="F:GTPase activator activity"/>
    <property type="evidence" value="ECO:0007669"/>
    <property type="project" value="UniProtKB-KW"/>
</dbReference>
<name>A0A382DII2_9ZZZZ</name>
<dbReference type="Pfam" id="PF13516">
    <property type="entry name" value="LRR_6"/>
    <property type="match status" value="2"/>
</dbReference>
<evidence type="ECO:0000256" key="2">
    <source>
        <dbReference type="ARBA" id="ARBA00022614"/>
    </source>
</evidence>
<dbReference type="GO" id="GO:0005634">
    <property type="term" value="C:nucleus"/>
    <property type="evidence" value="ECO:0007669"/>
    <property type="project" value="TreeGrafter"/>
</dbReference>
<evidence type="ECO:0000256" key="3">
    <source>
        <dbReference type="ARBA" id="ARBA00022737"/>
    </source>
</evidence>
<dbReference type="SUPFAM" id="SSF52047">
    <property type="entry name" value="RNI-like"/>
    <property type="match status" value="1"/>
</dbReference>
<evidence type="ECO:0000313" key="4">
    <source>
        <dbReference type="EMBL" id="SVB38280.1"/>
    </source>
</evidence>
<gene>
    <name evidence="4" type="ORF">METZ01_LOCUS191134</name>
</gene>
<dbReference type="InterPro" id="IPR032675">
    <property type="entry name" value="LRR_dom_sf"/>
</dbReference>
<sequence length="182" mass="20477">MHYEGNKEAKGYTKSISETEQLIRANLAKDGKTLDITACYVKEYGAKDLAKFEFLKDLTSLNMGTNLIGHQGVKFLAQSKVLVNLTSLNLFYNQIGNEGVKYVAVSDNLLSLQNLNLTDNEITDEGALFLAKFLPLFSNLIRLDMRYNKIREQGKEALIKAQEKTNLKHLLLDKVEGFQVNA</sequence>
<dbReference type="GO" id="GO:0005829">
    <property type="term" value="C:cytosol"/>
    <property type="evidence" value="ECO:0007669"/>
    <property type="project" value="TreeGrafter"/>
</dbReference>
<dbReference type="InterPro" id="IPR001611">
    <property type="entry name" value="Leu-rich_rpt"/>
</dbReference>
<dbReference type="GO" id="GO:0048471">
    <property type="term" value="C:perinuclear region of cytoplasm"/>
    <property type="evidence" value="ECO:0007669"/>
    <property type="project" value="TreeGrafter"/>
</dbReference>
<dbReference type="AlphaFoldDB" id="A0A382DII2"/>
<protein>
    <submittedName>
        <fullName evidence="4">Uncharacterized protein</fullName>
    </submittedName>
</protein>
<evidence type="ECO:0000256" key="1">
    <source>
        <dbReference type="ARBA" id="ARBA00022468"/>
    </source>
</evidence>